<dbReference type="Gene3D" id="2.30.110.10">
    <property type="entry name" value="Electron Transport, Fmn-binding Protein, Chain A"/>
    <property type="match status" value="1"/>
</dbReference>
<proteinExistence type="predicted"/>
<keyword evidence="3" id="KW-1185">Reference proteome</keyword>
<feature type="compositionally biased region" description="Low complexity" evidence="1">
    <location>
        <begin position="300"/>
        <end position="315"/>
    </location>
</feature>
<feature type="region of interest" description="Disordered" evidence="1">
    <location>
        <begin position="295"/>
        <end position="315"/>
    </location>
</feature>
<evidence type="ECO:0000256" key="1">
    <source>
        <dbReference type="SAM" id="MobiDB-lite"/>
    </source>
</evidence>
<dbReference type="EMBL" id="BAAANL010000004">
    <property type="protein sequence ID" value="GAA1864398.1"/>
    <property type="molecule type" value="Genomic_DNA"/>
</dbReference>
<name>A0ABP4ZMR8_9MICO</name>
<evidence type="ECO:0000313" key="3">
    <source>
        <dbReference type="Proteomes" id="UP001501094"/>
    </source>
</evidence>
<dbReference type="RefSeq" id="WP_344102857.1">
    <property type="nucleotide sequence ID" value="NZ_BAAANL010000004.1"/>
</dbReference>
<dbReference type="Proteomes" id="UP001501094">
    <property type="component" value="Unassembled WGS sequence"/>
</dbReference>
<dbReference type="SUPFAM" id="SSF50475">
    <property type="entry name" value="FMN-binding split barrel"/>
    <property type="match status" value="1"/>
</dbReference>
<comment type="caution">
    <text evidence="2">The sequence shown here is derived from an EMBL/GenBank/DDBJ whole genome shotgun (WGS) entry which is preliminary data.</text>
</comment>
<dbReference type="InterPro" id="IPR012349">
    <property type="entry name" value="Split_barrel_FMN-bd"/>
</dbReference>
<dbReference type="PANTHER" id="PTHR42815:SF2">
    <property type="entry name" value="FAD-BINDING, PUTATIVE (AFU_ORTHOLOGUE AFUA_6G07600)-RELATED"/>
    <property type="match status" value="1"/>
</dbReference>
<reference evidence="3" key="1">
    <citation type="journal article" date="2019" name="Int. J. Syst. Evol. Microbiol.">
        <title>The Global Catalogue of Microorganisms (GCM) 10K type strain sequencing project: providing services to taxonomists for standard genome sequencing and annotation.</title>
        <authorList>
            <consortium name="The Broad Institute Genomics Platform"/>
            <consortium name="The Broad Institute Genome Sequencing Center for Infectious Disease"/>
            <person name="Wu L."/>
            <person name="Ma J."/>
        </authorList>
    </citation>
    <scope>NUCLEOTIDE SEQUENCE [LARGE SCALE GENOMIC DNA]</scope>
    <source>
        <strain evidence="3">JCM 14326</strain>
    </source>
</reference>
<sequence length="315" mass="33719">MHHSGEVAVQRRAGFPAVAHGSARVGNAVPPRAEQFLHEQPMIVVAAMSDDAVWTTILTGPPGFVRHVGDAVFRVDATLPPVDPLAGAFGTPRPIGMLAIEPATRRRMRINGTARADGTALVVEADQVLSNCPKYLTARHGEPAELTSPATVARTGTTLSPEQVAWIGSADTFFVGTRAPGLGADASHRGGDPGFVVATPGRLTWPEYVGNSMYMTLGNLQLDPRAGLLFADWENGRTLHLTGTATVDWDEARAARFPGAERLVDLRIQHVVELEHRFPLRWRLDGLSRYNPRITDRPGARATAGAPGAARTAEA</sequence>
<evidence type="ECO:0000313" key="2">
    <source>
        <dbReference type="EMBL" id="GAA1864398.1"/>
    </source>
</evidence>
<protein>
    <submittedName>
        <fullName evidence="2">Pyridoxamine 5'-phosphate oxidase family protein</fullName>
    </submittedName>
</protein>
<organism evidence="2 3">
    <name type="scientific">Myceligenerans crystallogenes</name>
    <dbReference type="NCBI Taxonomy" id="316335"/>
    <lineage>
        <taxon>Bacteria</taxon>
        <taxon>Bacillati</taxon>
        <taxon>Actinomycetota</taxon>
        <taxon>Actinomycetes</taxon>
        <taxon>Micrococcales</taxon>
        <taxon>Promicromonosporaceae</taxon>
        <taxon>Myceligenerans</taxon>
    </lineage>
</organism>
<dbReference type="PANTHER" id="PTHR42815">
    <property type="entry name" value="FAD-BINDING, PUTATIVE (AFU_ORTHOLOGUE AFUA_6G07600)-RELATED"/>
    <property type="match status" value="1"/>
</dbReference>
<gene>
    <name evidence="2" type="ORF">GCM10009751_23120</name>
</gene>
<accession>A0ABP4ZMR8</accession>